<feature type="region of interest" description="Disordered" evidence="1">
    <location>
        <begin position="293"/>
        <end position="326"/>
    </location>
</feature>
<feature type="compositionally biased region" description="Acidic residues" evidence="1">
    <location>
        <begin position="73"/>
        <end position="82"/>
    </location>
</feature>
<dbReference type="GO" id="GO:0008284">
    <property type="term" value="P:positive regulation of cell population proliferation"/>
    <property type="evidence" value="ECO:0007669"/>
    <property type="project" value="TreeGrafter"/>
</dbReference>
<feature type="compositionally biased region" description="Polar residues" evidence="1">
    <location>
        <begin position="41"/>
        <end position="51"/>
    </location>
</feature>
<feature type="compositionally biased region" description="Low complexity" evidence="1">
    <location>
        <begin position="294"/>
        <end position="313"/>
    </location>
</feature>
<dbReference type="PANTHER" id="PTHR46745:SF1">
    <property type="entry name" value="TSC22 DOMAIN FAMILY PROTEIN 1"/>
    <property type="match status" value="1"/>
</dbReference>
<accession>A0A1B6C6R7</accession>
<reference evidence="2" key="1">
    <citation type="submission" date="2015-12" db="EMBL/GenBank/DDBJ databases">
        <title>De novo transcriptome assembly of four potential Pierce s Disease insect vectors from Arizona vineyards.</title>
        <authorList>
            <person name="Tassone E.E."/>
        </authorList>
    </citation>
    <scope>NUCLEOTIDE SEQUENCE</scope>
</reference>
<name>A0A1B6C6R7_9HEMI</name>
<feature type="region of interest" description="Disordered" evidence="1">
    <location>
        <begin position="379"/>
        <end position="434"/>
    </location>
</feature>
<organism evidence="2">
    <name type="scientific">Clastoptera arizonana</name>
    <name type="common">Arizona spittle bug</name>
    <dbReference type="NCBI Taxonomy" id="38151"/>
    <lineage>
        <taxon>Eukaryota</taxon>
        <taxon>Metazoa</taxon>
        <taxon>Ecdysozoa</taxon>
        <taxon>Arthropoda</taxon>
        <taxon>Hexapoda</taxon>
        <taxon>Insecta</taxon>
        <taxon>Pterygota</taxon>
        <taxon>Neoptera</taxon>
        <taxon>Paraneoptera</taxon>
        <taxon>Hemiptera</taxon>
        <taxon>Auchenorrhyncha</taxon>
        <taxon>Cercopoidea</taxon>
        <taxon>Clastopteridae</taxon>
        <taxon>Clastoptera</taxon>
    </lineage>
</organism>
<dbReference type="GO" id="GO:0043066">
    <property type="term" value="P:negative regulation of apoptotic process"/>
    <property type="evidence" value="ECO:0007669"/>
    <property type="project" value="TreeGrafter"/>
</dbReference>
<evidence type="ECO:0000256" key="1">
    <source>
        <dbReference type="SAM" id="MobiDB-lite"/>
    </source>
</evidence>
<protein>
    <submittedName>
        <fullName evidence="2">Uncharacterized protein</fullName>
    </submittedName>
</protein>
<feature type="region of interest" description="Disordered" evidence="1">
    <location>
        <begin position="459"/>
        <end position="500"/>
    </location>
</feature>
<feature type="region of interest" description="Disordered" evidence="1">
    <location>
        <begin position="541"/>
        <end position="561"/>
    </location>
</feature>
<dbReference type="GO" id="GO:0005829">
    <property type="term" value="C:cytosol"/>
    <property type="evidence" value="ECO:0007669"/>
    <property type="project" value="TreeGrafter"/>
</dbReference>
<evidence type="ECO:0000313" key="2">
    <source>
        <dbReference type="EMBL" id="JAS09196.1"/>
    </source>
</evidence>
<dbReference type="GO" id="GO:0005634">
    <property type="term" value="C:nucleus"/>
    <property type="evidence" value="ECO:0007669"/>
    <property type="project" value="TreeGrafter"/>
</dbReference>
<feature type="region of interest" description="Disordered" evidence="1">
    <location>
        <begin position="40"/>
        <end position="87"/>
    </location>
</feature>
<feature type="compositionally biased region" description="Low complexity" evidence="1">
    <location>
        <begin position="388"/>
        <end position="434"/>
    </location>
</feature>
<feature type="compositionally biased region" description="Polar residues" evidence="1">
    <location>
        <begin position="314"/>
        <end position="326"/>
    </location>
</feature>
<feature type="region of interest" description="Disordered" evidence="1">
    <location>
        <begin position="339"/>
        <end position="366"/>
    </location>
</feature>
<gene>
    <name evidence="2" type="ORF">g.27249</name>
</gene>
<proteinExistence type="predicted"/>
<feature type="compositionally biased region" description="Polar residues" evidence="1">
    <location>
        <begin position="339"/>
        <end position="357"/>
    </location>
</feature>
<sequence>MADGTNHKVPKTVEKHKIPNMINRTTSECLRVGDSDKILSHPSSLMASTTPPKKKPSFQITSVTVGPHMSNDGGDDSADDLDESHTEDISDVIDNSRVTDIETPSYSEDTFSKDDVFFNSSTSLGSAPVIPTSSQYGLAIVSTPDGCGPILNTSLNNNLSGNELHVSVTDSVINLGLVGNKHIDGDMREIHSHPGRNERFKVVKIESTEPFKRGRWMCMDYLDHTMTQNQNNPMNTARLQESVGSNEVPAVNQGTGTDSGISVSEHQNFTNVQEDQTAVRDQNVVKVMNNRMDQQSLSSHSTVSMSSVQTSISPGQTMQFSSQPIQQINSAQPQLIQQAQSLTSVPQGQPNLINTNLHQSHQQHQMQQIIGNSNLISQQPTSVQNQIPHQQMNQPMSQPHQPMSQSHQQISQHQALNQPHQPMSQPHQPMSQPLQQMQPGVHIQQVPMQQQNINTSNIQQFQQQPQNMHQQMQQTSHPQNIQSSHQQNIQQPPHPQNMQQPILHQQHIQQTMQQPIPQAIQHQHTMTIPMQQSVNQVSVPQQVMHQQPMQQQTMQQQPSMQ</sequence>
<dbReference type="AlphaFoldDB" id="A0A1B6C6R7"/>
<dbReference type="EMBL" id="GEDC01028102">
    <property type="protein sequence ID" value="JAS09196.1"/>
    <property type="molecule type" value="Transcribed_RNA"/>
</dbReference>
<dbReference type="PANTHER" id="PTHR46745">
    <property type="entry name" value="TSC22 DOMAIN FAMILY PROTEIN 1"/>
    <property type="match status" value="1"/>
</dbReference>